<dbReference type="InterPro" id="IPR004140">
    <property type="entry name" value="Exo70"/>
</dbReference>
<keyword evidence="2 3" id="KW-0813">Transport</keyword>
<dbReference type="Pfam" id="PF03081">
    <property type="entry name" value="Exo70_C"/>
    <property type="match status" value="1"/>
</dbReference>
<protein>
    <recommendedName>
        <fullName evidence="3">Exocyst subunit Exo70 family protein</fullName>
    </recommendedName>
</protein>
<dbReference type="Gene3D" id="1.20.1280.170">
    <property type="entry name" value="Exocyst complex component Exo70"/>
    <property type="match status" value="1"/>
</dbReference>
<sequence>MVLFALSTTSSKLKKLHPHQSFSESLMEHSIQDAKTIINRWISPTSSSYCCVSSLFSSTNREEAKRFIDAVHTLHSGMMRLISVNPTSTKLIQAENLMRISMTHLSKEFYRILKSNRRYLDPESVSNRSSSRAPDSESDSKTMEDLKMIADCMTSSGYAQECFKTYVRIRKSIIVDALNQLGFENLTLYQIQRLEWEVMEKKIRKWRRITTRAVNTLFYGERILSDHVFSSSSSSIRESSFAEITLQTGLALFSFPEKLAKCNKKSPEKIFFTLDVYETITELLPKIDELFSSDSTSLFRSQVDLSLSNLREGVVSMIDEFESSISKESSKWLISGGGIHPLTRYVTNFIVFLADYSELLSDIIVTKSLPSPGEEESSGDSDPVKSRIAWLILLLLCKIDAKSRLYNDVALSYLFLINNLNYVVVKVRSSNLKVVLSEDWFEKHEAKVKKYVAKFEEIVWGETMASLSDVVDDVTAEERMKRFSDGFEVAYKRQTGWVVPDSKLRDEIKRSVGMLIIPRYSGFCERNRVGLWENIGFAPEDIGNYLSDLYFGSHGSGSVSSIHSSTSNI</sequence>
<comment type="function">
    <text evidence="3">Component of the exocyst complex.</text>
</comment>
<dbReference type="Pfam" id="PF20669">
    <property type="entry name" value="Exo70_N"/>
    <property type="match status" value="1"/>
</dbReference>
<keyword evidence="3" id="KW-0653">Protein transport</keyword>
<evidence type="ECO:0000256" key="3">
    <source>
        <dbReference type="RuleBase" id="RU365026"/>
    </source>
</evidence>
<dbReference type="GeneID" id="104786834"/>
<gene>
    <name evidence="7" type="primary">LOC104786834</name>
</gene>
<evidence type="ECO:0000313" key="6">
    <source>
        <dbReference type="Proteomes" id="UP000694864"/>
    </source>
</evidence>
<keyword evidence="6" id="KW-1185">Reference proteome</keyword>
<dbReference type="InterPro" id="IPR016159">
    <property type="entry name" value="Cullin_repeat-like_dom_sf"/>
</dbReference>
<name>A0ABM0Z577_CAMSA</name>
<reference evidence="7" key="2">
    <citation type="submission" date="2025-08" db="UniProtKB">
        <authorList>
            <consortium name="RefSeq"/>
        </authorList>
    </citation>
    <scope>IDENTIFICATION</scope>
    <source>
        <tissue evidence="7">Leaf</tissue>
    </source>
</reference>
<proteinExistence type="inferred from homology"/>
<dbReference type="RefSeq" id="XP_010510595.1">
    <property type="nucleotide sequence ID" value="XM_010512293.2"/>
</dbReference>
<evidence type="ECO:0000256" key="1">
    <source>
        <dbReference type="ARBA" id="ARBA00006756"/>
    </source>
</evidence>
<dbReference type="InterPro" id="IPR046364">
    <property type="entry name" value="Exo70_C"/>
</dbReference>
<evidence type="ECO:0000313" key="7">
    <source>
        <dbReference type="RefSeq" id="XP_010510595.1"/>
    </source>
</evidence>
<keyword evidence="3" id="KW-0268">Exocytosis</keyword>
<dbReference type="PANTHER" id="PTHR12542:SF17">
    <property type="entry name" value="EXOCYST SUBUNIT EXO70 FAMILY PROTEIN"/>
    <property type="match status" value="1"/>
</dbReference>
<comment type="similarity">
    <text evidence="1 3">Belongs to the EXO70 family.</text>
</comment>
<organism evidence="6 7">
    <name type="scientific">Camelina sativa</name>
    <name type="common">False flax</name>
    <name type="synonym">Myagrum sativum</name>
    <dbReference type="NCBI Taxonomy" id="90675"/>
    <lineage>
        <taxon>Eukaryota</taxon>
        <taxon>Viridiplantae</taxon>
        <taxon>Streptophyta</taxon>
        <taxon>Embryophyta</taxon>
        <taxon>Tracheophyta</taxon>
        <taxon>Spermatophyta</taxon>
        <taxon>Magnoliopsida</taxon>
        <taxon>eudicotyledons</taxon>
        <taxon>Gunneridae</taxon>
        <taxon>Pentapetalae</taxon>
        <taxon>rosids</taxon>
        <taxon>malvids</taxon>
        <taxon>Brassicales</taxon>
        <taxon>Brassicaceae</taxon>
        <taxon>Camelineae</taxon>
        <taxon>Camelina</taxon>
    </lineage>
</organism>
<accession>A0ABM0Z577</accession>
<feature type="domain" description="Exocyst complex subunit Exo70 C-terminal" evidence="5">
    <location>
        <begin position="205"/>
        <end position="548"/>
    </location>
</feature>
<evidence type="ECO:0000256" key="4">
    <source>
        <dbReference type="SAM" id="MobiDB-lite"/>
    </source>
</evidence>
<feature type="compositionally biased region" description="Low complexity" evidence="4">
    <location>
        <begin position="122"/>
        <end position="133"/>
    </location>
</feature>
<reference evidence="6" key="1">
    <citation type="journal article" date="2014" name="Nat. Commun.">
        <title>The emerging biofuel crop Camelina sativa retains a highly undifferentiated hexaploid genome structure.</title>
        <authorList>
            <person name="Kagale S."/>
            <person name="Koh C."/>
            <person name="Nixon J."/>
            <person name="Bollina V."/>
            <person name="Clarke W.E."/>
            <person name="Tuteja R."/>
            <person name="Spillane C."/>
            <person name="Robinson S.J."/>
            <person name="Links M.G."/>
            <person name="Clarke C."/>
            <person name="Higgins E.E."/>
            <person name="Huebert T."/>
            <person name="Sharpe A.G."/>
            <person name="Parkin I.A."/>
        </authorList>
    </citation>
    <scope>NUCLEOTIDE SEQUENCE [LARGE SCALE GENOMIC DNA]</scope>
    <source>
        <strain evidence="6">cv. DH55</strain>
    </source>
</reference>
<evidence type="ECO:0000259" key="5">
    <source>
        <dbReference type="Pfam" id="PF03081"/>
    </source>
</evidence>
<evidence type="ECO:0000256" key="2">
    <source>
        <dbReference type="ARBA" id="ARBA00022448"/>
    </source>
</evidence>
<dbReference type="PANTHER" id="PTHR12542">
    <property type="entry name" value="EXOCYST COMPLEX PROTEIN EXO70"/>
    <property type="match status" value="1"/>
</dbReference>
<feature type="region of interest" description="Disordered" evidence="4">
    <location>
        <begin position="122"/>
        <end position="142"/>
    </location>
</feature>
<dbReference type="SUPFAM" id="SSF74788">
    <property type="entry name" value="Cullin repeat-like"/>
    <property type="match status" value="1"/>
</dbReference>
<dbReference type="Proteomes" id="UP000694864">
    <property type="component" value="Chromosome 5"/>
</dbReference>